<protein>
    <submittedName>
        <fullName evidence="1">Uncharacterized protein</fullName>
    </submittedName>
</protein>
<evidence type="ECO:0000313" key="1">
    <source>
        <dbReference type="EMBL" id="CCF83167.1"/>
    </source>
</evidence>
<dbReference type="AlphaFoldDB" id="I4EEQ5"/>
<dbReference type="SUPFAM" id="SSF48239">
    <property type="entry name" value="Terpenoid cyclases/Protein prenyltransferases"/>
    <property type="match status" value="1"/>
</dbReference>
<dbReference type="InterPro" id="IPR008930">
    <property type="entry name" value="Terpenoid_cyclase/PrenylTrfase"/>
</dbReference>
<keyword evidence="2" id="KW-1185">Reference proteome</keyword>
<dbReference type="EMBL" id="CAGS01000110">
    <property type="protein sequence ID" value="CCF83167.1"/>
    <property type="molecule type" value="Genomic_DNA"/>
</dbReference>
<gene>
    <name evidence="1" type="ORF">NITHO_1980006</name>
</gene>
<evidence type="ECO:0000313" key="2">
    <source>
        <dbReference type="Proteomes" id="UP000004221"/>
    </source>
</evidence>
<reference evidence="1 2" key="1">
    <citation type="journal article" date="2012" name="ISME J.">
        <title>Nitrification expanded: discovery, physiology and genomics of a nitrite-oxidizing bacterium from the phylum Chloroflexi.</title>
        <authorList>
            <person name="Sorokin D.Y."/>
            <person name="Lucker S."/>
            <person name="Vejmelkova D."/>
            <person name="Kostrikina N.A."/>
            <person name="Kleerebezem R."/>
            <person name="Rijpstra W.I."/>
            <person name="Damste J.S."/>
            <person name="Le Paslier D."/>
            <person name="Muyzer G."/>
            <person name="Wagner M."/>
            <person name="van Loosdrecht M.C."/>
            <person name="Daims H."/>
        </authorList>
    </citation>
    <scope>NUCLEOTIDE SEQUENCE [LARGE SCALE GENOMIC DNA]</scope>
    <source>
        <strain evidence="2">none</strain>
    </source>
</reference>
<name>I4EEQ5_9BACT</name>
<sequence>MSSSFLKAAERNLESYWFGRLWHAPSATLWDSPTVPSFVPNKAATFLEAVLLLATLIRRTDLIGRYAVPTGERILAMQVRSSGNVLDGAIAQNRFGDRTVPAYFPLYIARCIPPLLRLFEATDDPRFRDGALVAARFLMRVREPDGGFPQVLYGNGKRNRHPRWIAGAGDLVRALREVNGYGAEIEVGLIVRWLLRGVRPDGRIATAEGFGRIMPLISRRDRFADELGVAGWCDKAFRALAGLVDVDALREVTPTVPAPVTAGGSR</sequence>
<accession>I4EEQ5</accession>
<proteinExistence type="predicted"/>
<dbReference type="Proteomes" id="UP000004221">
    <property type="component" value="Unassembled WGS sequence"/>
</dbReference>
<organism evidence="1 2">
    <name type="scientific">Nitrolancea hollandica Lb</name>
    <dbReference type="NCBI Taxonomy" id="1129897"/>
    <lineage>
        <taxon>Bacteria</taxon>
        <taxon>Pseudomonadati</taxon>
        <taxon>Thermomicrobiota</taxon>
        <taxon>Thermomicrobia</taxon>
        <taxon>Sphaerobacterales</taxon>
        <taxon>Sphaerobacterineae</taxon>
        <taxon>Sphaerobacteraceae</taxon>
        <taxon>Nitrolancea</taxon>
    </lineage>
</organism>
<comment type="caution">
    <text evidence="1">The sequence shown here is derived from an EMBL/GenBank/DDBJ whole genome shotgun (WGS) entry which is preliminary data.</text>
</comment>